<protein>
    <recommendedName>
        <fullName evidence="8">TEA domain-containing protein</fullName>
    </recommendedName>
</protein>
<evidence type="ECO:0000256" key="1">
    <source>
        <dbReference type="ARBA" id="ARBA00004123"/>
    </source>
</evidence>
<dbReference type="SMART" id="SM00426">
    <property type="entry name" value="TEA"/>
    <property type="match status" value="1"/>
</dbReference>
<feature type="compositionally biased region" description="Polar residues" evidence="7">
    <location>
        <begin position="44"/>
        <end position="56"/>
    </location>
</feature>
<keyword evidence="3" id="KW-0238">DNA-binding</keyword>
<dbReference type="GO" id="GO:0000981">
    <property type="term" value="F:DNA-binding transcription factor activity, RNA polymerase II-specific"/>
    <property type="evidence" value="ECO:0007669"/>
    <property type="project" value="TreeGrafter"/>
</dbReference>
<comment type="subcellular location">
    <subcellularLocation>
        <location evidence="1">Nucleus</location>
    </subcellularLocation>
</comment>
<evidence type="ECO:0000259" key="8">
    <source>
        <dbReference type="PROSITE" id="PS51088"/>
    </source>
</evidence>
<feature type="DNA-binding region" description="TEA" evidence="6">
    <location>
        <begin position="49"/>
        <end position="125"/>
    </location>
</feature>
<keyword evidence="4" id="KW-0804">Transcription</keyword>
<evidence type="ECO:0000256" key="4">
    <source>
        <dbReference type="ARBA" id="ARBA00023163"/>
    </source>
</evidence>
<keyword evidence="2" id="KW-0805">Transcription regulation</keyword>
<feature type="compositionally biased region" description="Gly residues" evidence="7">
    <location>
        <begin position="8"/>
        <end position="32"/>
    </location>
</feature>
<dbReference type="GO" id="GO:0048568">
    <property type="term" value="P:embryonic organ development"/>
    <property type="evidence" value="ECO:0007669"/>
    <property type="project" value="TreeGrafter"/>
</dbReference>
<feature type="region of interest" description="Disordered" evidence="7">
    <location>
        <begin position="109"/>
        <end position="168"/>
    </location>
</feature>
<dbReference type="RefSeq" id="XP_014159372.1">
    <property type="nucleotide sequence ID" value="XM_014303897.1"/>
</dbReference>
<dbReference type="Gene3D" id="2.70.50.80">
    <property type="match status" value="1"/>
</dbReference>
<keyword evidence="5" id="KW-0539">Nucleus</keyword>
<dbReference type="STRING" id="667725.A0A0L0G8Z3"/>
<dbReference type="InterPro" id="IPR041086">
    <property type="entry name" value="YBD"/>
</dbReference>
<feature type="region of interest" description="Disordered" evidence="7">
    <location>
        <begin position="228"/>
        <end position="320"/>
    </location>
</feature>
<dbReference type="InterPro" id="IPR050937">
    <property type="entry name" value="TEC1_TEAD_TF"/>
</dbReference>
<evidence type="ECO:0000256" key="3">
    <source>
        <dbReference type="ARBA" id="ARBA00023125"/>
    </source>
</evidence>
<feature type="compositionally biased region" description="Gly residues" evidence="7">
    <location>
        <begin position="128"/>
        <end position="142"/>
    </location>
</feature>
<dbReference type="eggNOG" id="KOG3841">
    <property type="taxonomic scope" value="Eukaryota"/>
</dbReference>
<dbReference type="Pfam" id="PF17725">
    <property type="entry name" value="YBD"/>
    <property type="match status" value="1"/>
</dbReference>
<dbReference type="InterPro" id="IPR000818">
    <property type="entry name" value="TEA/ATTS_dom"/>
</dbReference>
<dbReference type="PANTHER" id="PTHR11834">
    <property type="entry name" value="TRANSCRIPTIONAL ENHANCER FACTOR TEF RELATED"/>
    <property type="match status" value="1"/>
</dbReference>
<dbReference type="EMBL" id="KQ241700">
    <property type="protein sequence ID" value="KNC85470.1"/>
    <property type="molecule type" value="Genomic_DNA"/>
</dbReference>
<dbReference type="Pfam" id="PF01285">
    <property type="entry name" value="TEA"/>
    <property type="match status" value="1"/>
</dbReference>
<dbReference type="GO" id="GO:0005667">
    <property type="term" value="C:transcription regulator complex"/>
    <property type="evidence" value="ECO:0007669"/>
    <property type="project" value="TreeGrafter"/>
</dbReference>
<organism evidence="9 10">
    <name type="scientific">Sphaeroforma arctica JP610</name>
    <dbReference type="NCBI Taxonomy" id="667725"/>
    <lineage>
        <taxon>Eukaryota</taxon>
        <taxon>Ichthyosporea</taxon>
        <taxon>Ichthyophonida</taxon>
        <taxon>Sphaeroforma</taxon>
    </lineage>
</organism>
<feature type="compositionally biased region" description="Gly residues" evidence="7">
    <location>
        <begin position="228"/>
        <end position="254"/>
    </location>
</feature>
<dbReference type="AlphaFoldDB" id="A0A0L0G8Z3"/>
<evidence type="ECO:0000256" key="5">
    <source>
        <dbReference type="ARBA" id="ARBA00023242"/>
    </source>
</evidence>
<evidence type="ECO:0000313" key="10">
    <source>
        <dbReference type="Proteomes" id="UP000054560"/>
    </source>
</evidence>
<dbReference type="GO" id="GO:0000978">
    <property type="term" value="F:RNA polymerase II cis-regulatory region sequence-specific DNA binding"/>
    <property type="evidence" value="ECO:0007669"/>
    <property type="project" value="TreeGrafter"/>
</dbReference>
<dbReference type="OrthoDB" id="10006572at2759"/>
<evidence type="ECO:0000256" key="6">
    <source>
        <dbReference type="PROSITE-ProRule" id="PRU00505"/>
    </source>
</evidence>
<reference evidence="9 10" key="1">
    <citation type="submission" date="2011-02" db="EMBL/GenBank/DDBJ databases">
        <title>The Genome Sequence of Sphaeroforma arctica JP610.</title>
        <authorList>
            <consortium name="The Broad Institute Genome Sequencing Platform"/>
            <person name="Russ C."/>
            <person name="Cuomo C."/>
            <person name="Young S.K."/>
            <person name="Zeng Q."/>
            <person name="Gargeya S."/>
            <person name="Alvarado L."/>
            <person name="Berlin A."/>
            <person name="Chapman S.B."/>
            <person name="Chen Z."/>
            <person name="Freedman E."/>
            <person name="Gellesch M."/>
            <person name="Goldberg J."/>
            <person name="Griggs A."/>
            <person name="Gujja S."/>
            <person name="Heilman E."/>
            <person name="Heiman D."/>
            <person name="Howarth C."/>
            <person name="Mehta T."/>
            <person name="Neiman D."/>
            <person name="Pearson M."/>
            <person name="Roberts A."/>
            <person name="Saif S."/>
            <person name="Shea T."/>
            <person name="Shenoy N."/>
            <person name="Sisk P."/>
            <person name="Stolte C."/>
            <person name="Sykes S."/>
            <person name="White J."/>
            <person name="Yandava C."/>
            <person name="Burger G."/>
            <person name="Gray M.W."/>
            <person name="Holland P.W.H."/>
            <person name="King N."/>
            <person name="Lang F.B.F."/>
            <person name="Roger A.J."/>
            <person name="Ruiz-Trillo I."/>
            <person name="Haas B."/>
            <person name="Nusbaum C."/>
            <person name="Birren B."/>
        </authorList>
    </citation>
    <scope>NUCLEOTIDE SEQUENCE [LARGE SCALE GENOMIC DNA]</scope>
    <source>
        <strain evidence="9 10">JP610</strain>
    </source>
</reference>
<dbReference type="Proteomes" id="UP000054560">
    <property type="component" value="Unassembled WGS sequence"/>
</dbReference>
<sequence length="550" mass="58794">MSTAMTSGNGGGDNMGGANGNGGDNMGANGFGDGDDNIHNDNDSQSGDQNEDNSPWTPDIEAAFFDALVLYPPCGRKKIVLNKEGKMYGRNELIAQFIFERTGKHRTRKQVSSHIQVLARRKQRTGVKGEGGGGGGGGGGGVNSDKIRSNDQHGPGVGRGNRGNMDQYGYMGPSGGPPNDRYGPNMHNDRAGYMGGGRGDYYEPQVGYSDRPGRGGYGSVQYAGDGPYGPGGPGMDRGGYVNGSMGQGGPGYGGLPESSGRDLARLGSAGSLGVNQGGPMGPHQVPSGVPQWQQPDDGPRGPPGFAVHEPRPRYSTASAESFGMQHQMGTPAAMGVSGQPVVRPVFVNAFVQLSRDRGASITDTHAILQYTGNEFFEADMETVYSSQIADKLSGLEEIFLRGAPDSFYVVKGWLDLDYSTVDSKRYMMESKYESTASLQVALFTRLYLNGNTVFEGIQHPEPPINEGGMAQYMFSQECLCDYARAVLDDLQTYSDIDMKNQVLENFSILQAVTDNRGHVVICVVYLFEVSTISGQGGQFNVYRLANDQDN</sequence>
<evidence type="ECO:0000256" key="7">
    <source>
        <dbReference type="SAM" id="MobiDB-lite"/>
    </source>
</evidence>
<gene>
    <name evidence="9" type="ORF">SARC_02340</name>
</gene>
<dbReference type="InterPro" id="IPR038096">
    <property type="entry name" value="TEA/ATTS_sf"/>
</dbReference>
<keyword evidence="10" id="KW-1185">Reference proteome</keyword>
<feature type="region of interest" description="Disordered" evidence="7">
    <location>
        <begin position="1"/>
        <end position="58"/>
    </location>
</feature>
<dbReference type="Gene3D" id="6.10.20.40">
    <property type="entry name" value="TEA/ATTS domain"/>
    <property type="match status" value="1"/>
</dbReference>
<evidence type="ECO:0000256" key="2">
    <source>
        <dbReference type="ARBA" id="ARBA00023015"/>
    </source>
</evidence>
<name>A0A0L0G8Z3_9EUKA</name>
<dbReference type="GO" id="GO:0005634">
    <property type="term" value="C:nucleus"/>
    <property type="evidence" value="ECO:0007669"/>
    <property type="project" value="UniProtKB-SubCell"/>
</dbReference>
<dbReference type="PANTHER" id="PTHR11834:SF0">
    <property type="entry name" value="PROTEIN SCALLOPED"/>
    <property type="match status" value="1"/>
</dbReference>
<dbReference type="PROSITE" id="PS51088">
    <property type="entry name" value="TEA_2"/>
    <property type="match status" value="1"/>
</dbReference>
<accession>A0A0L0G8Z3</accession>
<evidence type="ECO:0000313" key="9">
    <source>
        <dbReference type="EMBL" id="KNC85470.1"/>
    </source>
</evidence>
<feature type="domain" description="TEA" evidence="8">
    <location>
        <begin position="49"/>
        <end position="125"/>
    </location>
</feature>
<dbReference type="PRINTS" id="PR00065">
    <property type="entry name" value="TEADOMAIN"/>
</dbReference>
<dbReference type="GeneID" id="25902844"/>
<proteinExistence type="predicted"/>